<gene>
    <name evidence="2" type="ORF">ABI_45380</name>
</gene>
<dbReference type="RefSeq" id="WP_006275312.1">
    <property type="nucleotide sequence ID" value="NZ_GL883081.1"/>
</dbReference>
<reference evidence="3" key="1">
    <citation type="submission" date="2011-03" db="EMBL/GenBank/DDBJ databases">
        <title>Draft genome sequence of Brevundimonas diminuta.</title>
        <authorList>
            <person name="Brown P.J.B."/>
            <person name="Buechlein A."/>
            <person name="Hemmerich C."/>
            <person name="Brun Y.V."/>
        </authorList>
    </citation>
    <scope>NUCLEOTIDE SEQUENCE [LARGE SCALE GENOMIC DNA]</scope>
    <source>
        <strain evidence="3">C19</strain>
    </source>
</reference>
<feature type="transmembrane region" description="Helical" evidence="1">
    <location>
        <begin position="388"/>
        <end position="408"/>
    </location>
</feature>
<evidence type="ECO:0000256" key="1">
    <source>
        <dbReference type="SAM" id="Phobius"/>
    </source>
</evidence>
<proteinExistence type="predicted"/>
<keyword evidence="1" id="KW-0812">Transmembrane</keyword>
<accession>F4QTP1</accession>
<dbReference type="AlphaFoldDB" id="F4QTP1"/>
<keyword evidence="1" id="KW-1133">Transmembrane helix</keyword>
<dbReference type="InterPro" id="IPR021830">
    <property type="entry name" value="DUF3422"/>
</dbReference>
<evidence type="ECO:0000313" key="2">
    <source>
        <dbReference type="EMBL" id="EGF89191.1"/>
    </source>
</evidence>
<dbReference type="Pfam" id="PF11902">
    <property type="entry name" value="DUF3422"/>
    <property type="match status" value="1"/>
</dbReference>
<protein>
    <submittedName>
        <fullName evidence="2">Uncharacterized membrane-anchored protein</fullName>
    </submittedName>
</protein>
<dbReference type="STRING" id="715226.ABI_45380"/>
<dbReference type="OrthoDB" id="9767470at2"/>
<dbReference type="eggNOG" id="COG4949">
    <property type="taxonomic scope" value="Bacteria"/>
</dbReference>
<dbReference type="HOGENOM" id="CLU_035873_0_0_5"/>
<keyword evidence="3" id="KW-1185">Reference proteome</keyword>
<feature type="transmembrane region" description="Helical" evidence="1">
    <location>
        <begin position="356"/>
        <end position="376"/>
    </location>
</feature>
<sequence length="420" mass="47124">MSRPADHPLRASLSDLMHARVIPVFTAPAVVRSWVYLLSDVERAAERTWIDSLPGEHGAEGWTLHDIGDAGGMIWERHGEFSTYLKFTTQVDPDAATQNGLGFCSLKTADFAWLSEAPGTVFRSVEIAVFSYEPEPAQLQASIDLTQAVCCDVFGGKARIWSDFRMHDGGAGRIYVHDRGLQNDELSRLLQNLIEIGHYRKLALLGFPVARGLMAWLKEAEARLFAVTSDMASQSASQEQVLDRLMALSAEVEQRVNEVSFRQGATRAYAQLAEDRLVSLRENRVEGYSTMAEFIERRLRPAMRTCDAASRRLDEISSRIGRVSDLLRARISISLEVQNQDLLKSMDLRARLQVKLSGLVEGLSVFAVSYYVFSLLKYVVDSAVPKEVAHWLYAPMIAGILALAWLFIYHRKKKIEEQAE</sequence>
<dbReference type="Proteomes" id="UP000006512">
    <property type="component" value="Unassembled WGS sequence"/>
</dbReference>
<keyword evidence="1" id="KW-0472">Membrane</keyword>
<organism evidence="2 3">
    <name type="scientific">Asticcacaulis biprosthecium C19</name>
    <dbReference type="NCBI Taxonomy" id="715226"/>
    <lineage>
        <taxon>Bacteria</taxon>
        <taxon>Pseudomonadati</taxon>
        <taxon>Pseudomonadota</taxon>
        <taxon>Alphaproteobacteria</taxon>
        <taxon>Caulobacterales</taxon>
        <taxon>Caulobacteraceae</taxon>
        <taxon>Asticcacaulis</taxon>
    </lineage>
</organism>
<dbReference type="EMBL" id="GL883081">
    <property type="protein sequence ID" value="EGF89191.1"/>
    <property type="molecule type" value="Genomic_DNA"/>
</dbReference>
<evidence type="ECO:0000313" key="3">
    <source>
        <dbReference type="Proteomes" id="UP000006512"/>
    </source>
</evidence>
<name>F4QTP1_9CAUL</name>